<evidence type="ECO:0000256" key="1">
    <source>
        <dbReference type="SAM" id="MobiDB-lite"/>
    </source>
</evidence>
<dbReference type="AlphaFoldDB" id="A0A6V7NMI5"/>
<proteinExistence type="predicted"/>
<dbReference type="PANTHER" id="PTHR36345">
    <property type="entry name" value="CCG-BINDING PROTEIN 1"/>
    <property type="match status" value="1"/>
</dbReference>
<gene>
    <name evidence="2" type="ORF">CB5_LOCUS2717</name>
</gene>
<protein>
    <submittedName>
        <fullName evidence="2">Uncharacterized protein</fullName>
    </submittedName>
</protein>
<evidence type="ECO:0000313" key="2">
    <source>
        <dbReference type="EMBL" id="CAD1819506.1"/>
    </source>
</evidence>
<dbReference type="GO" id="GO:0005634">
    <property type="term" value="C:nucleus"/>
    <property type="evidence" value="ECO:0007669"/>
    <property type="project" value="TreeGrafter"/>
</dbReference>
<dbReference type="PANTHER" id="PTHR36345:SF1">
    <property type="entry name" value="CCG-BINDING PROTEIN 1"/>
    <property type="match status" value="1"/>
</dbReference>
<accession>A0A6V7NMI5</accession>
<reference evidence="2" key="1">
    <citation type="submission" date="2020-07" db="EMBL/GenBank/DDBJ databases">
        <authorList>
            <person name="Lin J."/>
        </authorList>
    </citation>
    <scope>NUCLEOTIDE SEQUENCE</scope>
</reference>
<dbReference type="InterPro" id="IPR037502">
    <property type="entry name" value="CBP1"/>
</dbReference>
<organism evidence="2">
    <name type="scientific">Ananas comosus var. bracteatus</name>
    <name type="common">red pineapple</name>
    <dbReference type="NCBI Taxonomy" id="296719"/>
    <lineage>
        <taxon>Eukaryota</taxon>
        <taxon>Viridiplantae</taxon>
        <taxon>Streptophyta</taxon>
        <taxon>Embryophyta</taxon>
        <taxon>Tracheophyta</taxon>
        <taxon>Spermatophyta</taxon>
        <taxon>Magnoliopsida</taxon>
        <taxon>Liliopsida</taxon>
        <taxon>Poales</taxon>
        <taxon>Bromeliaceae</taxon>
        <taxon>Bromelioideae</taxon>
        <taxon>Ananas</taxon>
    </lineage>
</organism>
<dbReference type="GO" id="GO:0005829">
    <property type="term" value="C:cytosol"/>
    <property type="evidence" value="ECO:0007669"/>
    <property type="project" value="TreeGrafter"/>
</dbReference>
<sequence>MLGSIVLRSPTPSPHYSAAAGGVDVSRRKCRAWFAGPRGGAVAPSPSSSPSVEAASIAGLGIPLSYKKPRTISQITARHSRAMNPITAGGPILHLKISKKNCLEKTLRNSGTKGKTFSDTRRATENKDELEEEEKARMPDSPFTRLLRSKGRHPAWYTLAPDHETY</sequence>
<dbReference type="GO" id="GO:0036033">
    <property type="term" value="F:mediator complex binding"/>
    <property type="evidence" value="ECO:0007669"/>
    <property type="project" value="InterPro"/>
</dbReference>
<name>A0A6V7NMI5_ANACO</name>
<dbReference type="EMBL" id="LR862139">
    <property type="protein sequence ID" value="CAD1819506.1"/>
    <property type="molecule type" value="Genomic_DNA"/>
</dbReference>
<feature type="region of interest" description="Disordered" evidence="1">
    <location>
        <begin position="109"/>
        <end position="146"/>
    </location>
</feature>
<dbReference type="GO" id="GO:0010183">
    <property type="term" value="P:pollen tube guidance"/>
    <property type="evidence" value="ECO:0007669"/>
    <property type="project" value="InterPro"/>
</dbReference>
<feature type="compositionally biased region" description="Basic and acidic residues" evidence="1">
    <location>
        <begin position="116"/>
        <end position="127"/>
    </location>
</feature>